<dbReference type="Pfam" id="PF13614">
    <property type="entry name" value="AAA_31"/>
    <property type="match status" value="1"/>
</dbReference>
<sequence>MVRSVNTATVFNHAGGAGKTSLTRDVGYELARAGNRVLLIDLDPQANLTTWMGVTDVLLEETVQPIATEGRPLPAPRAVHGLHLIPSRVDLALAEAMMPGRIGAVMALRKALRAVEDQYDVVLIDSPPSVGQLAALGALAADQLIVPIPTRHKGLDALPGLQAVLRLYHDLRPDLHVGLYVPTMHDARRSHDREVLEQLRAYLSPLADPVPQREAVWMDSSAAGQPVVLYAPTSPVAQDVRRLSASVAQVLGVPYEVRA</sequence>
<dbReference type="InterPro" id="IPR027417">
    <property type="entry name" value="P-loop_NTPase"/>
</dbReference>
<dbReference type="EMBL" id="FWWU01000006">
    <property type="protein sequence ID" value="SMB82931.1"/>
    <property type="molecule type" value="Genomic_DNA"/>
</dbReference>
<dbReference type="InterPro" id="IPR025669">
    <property type="entry name" value="AAA_dom"/>
</dbReference>
<accession>A0A1W1UQ47</accession>
<dbReference type="InterPro" id="IPR050678">
    <property type="entry name" value="DNA_Partitioning_ATPase"/>
</dbReference>
<organism evidence="2 3">
    <name type="scientific">Deinococcus hopiensis KR-140</name>
    <dbReference type="NCBI Taxonomy" id="695939"/>
    <lineage>
        <taxon>Bacteria</taxon>
        <taxon>Thermotogati</taxon>
        <taxon>Deinococcota</taxon>
        <taxon>Deinococci</taxon>
        <taxon>Deinococcales</taxon>
        <taxon>Deinococcaceae</taxon>
        <taxon>Deinococcus</taxon>
    </lineage>
</organism>
<dbReference type="PIRSF" id="PIRSF009320">
    <property type="entry name" value="Nuc_binding_HP_1000"/>
    <property type="match status" value="1"/>
</dbReference>
<evidence type="ECO:0000259" key="1">
    <source>
        <dbReference type="Pfam" id="PF13614"/>
    </source>
</evidence>
<dbReference type="OrthoDB" id="59382at2"/>
<keyword evidence="3" id="KW-1185">Reference proteome</keyword>
<dbReference type="Proteomes" id="UP000192582">
    <property type="component" value="Unassembled WGS sequence"/>
</dbReference>
<dbReference type="PANTHER" id="PTHR13696">
    <property type="entry name" value="P-LOOP CONTAINING NUCLEOSIDE TRIPHOSPHATE HYDROLASE"/>
    <property type="match status" value="1"/>
</dbReference>
<reference evidence="2 3" key="1">
    <citation type="submission" date="2017-04" db="EMBL/GenBank/DDBJ databases">
        <authorList>
            <person name="Afonso C.L."/>
            <person name="Miller P.J."/>
            <person name="Scott M.A."/>
            <person name="Spackman E."/>
            <person name="Goraichik I."/>
            <person name="Dimitrov K.M."/>
            <person name="Suarez D.L."/>
            <person name="Swayne D.E."/>
        </authorList>
    </citation>
    <scope>NUCLEOTIDE SEQUENCE [LARGE SCALE GENOMIC DNA]</scope>
    <source>
        <strain evidence="2 3">KR-140</strain>
    </source>
</reference>
<feature type="domain" description="AAA" evidence="1">
    <location>
        <begin position="8"/>
        <end position="167"/>
    </location>
</feature>
<dbReference type="PANTHER" id="PTHR13696:SF52">
    <property type="entry name" value="PARA FAMILY PROTEIN CT_582"/>
    <property type="match status" value="1"/>
</dbReference>
<evidence type="ECO:0000313" key="3">
    <source>
        <dbReference type="Proteomes" id="UP000192582"/>
    </source>
</evidence>
<dbReference type="CDD" id="cd02042">
    <property type="entry name" value="ParAB_family"/>
    <property type="match status" value="1"/>
</dbReference>
<name>A0A1W1UQ47_9DEIO</name>
<dbReference type="Gene3D" id="3.40.50.300">
    <property type="entry name" value="P-loop containing nucleotide triphosphate hydrolases"/>
    <property type="match status" value="1"/>
</dbReference>
<gene>
    <name evidence="2" type="ORF">SAMN00790413_04195</name>
</gene>
<protein>
    <submittedName>
        <fullName evidence="2">Chromosome partitioning protein</fullName>
    </submittedName>
</protein>
<evidence type="ECO:0000313" key="2">
    <source>
        <dbReference type="EMBL" id="SMB82931.1"/>
    </source>
</evidence>
<dbReference type="AlphaFoldDB" id="A0A1W1UQ47"/>
<dbReference type="STRING" id="695939.SAMN00790413_04195"/>
<proteinExistence type="predicted"/>
<dbReference type="SUPFAM" id="SSF52540">
    <property type="entry name" value="P-loop containing nucleoside triphosphate hydrolases"/>
    <property type="match status" value="1"/>
</dbReference>